<keyword evidence="3" id="KW-1185">Reference proteome</keyword>
<name>A0ABD6E8P1_9BILA</name>
<evidence type="ECO:0000313" key="2">
    <source>
        <dbReference type="EMBL" id="MFH4975672.1"/>
    </source>
</evidence>
<proteinExistence type="predicted"/>
<reference evidence="2 3" key="1">
    <citation type="submission" date="2024-08" db="EMBL/GenBank/DDBJ databases">
        <title>Gnathostoma spinigerum genome.</title>
        <authorList>
            <person name="Gonzalez-Bertolin B."/>
            <person name="Monzon S."/>
            <person name="Zaballos A."/>
            <person name="Jimenez P."/>
            <person name="Dekumyoy P."/>
            <person name="Varona S."/>
            <person name="Cuesta I."/>
            <person name="Sumanam S."/>
            <person name="Adisakwattana P."/>
            <person name="Gasser R.B."/>
            <person name="Hernandez-Gonzalez A."/>
            <person name="Young N.D."/>
            <person name="Perteguer M.J."/>
        </authorList>
    </citation>
    <scope>NUCLEOTIDE SEQUENCE [LARGE SCALE GENOMIC DNA]</scope>
    <source>
        <strain evidence="2">AL3</strain>
        <tissue evidence="2">Liver</tissue>
    </source>
</reference>
<protein>
    <submittedName>
        <fullName evidence="2">Uncharacterized protein</fullName>
    </submittedName>
</protein>
<dbReference type="EMBL" id="JBGFUD010001051">
    <property type="protein sequence ID" value="MFH4975672.1"/>
    <property type="molecule type" value="Genomic_DNA"/>
</dbReference>
<dbReference type="Proteomes" id="UP001608902">
    <property type="component" value="Unassembled WGS sequence"/>
</dbReference>
<feature type="signal peptide" evidence="1">
    <location>
        <begin position="1"/>
        <end position="19"/>
    </location>
</feature>
<sequence length="87" mass="10084">MRLFTVLILLSAFTGHLCCQNGTTNRYFRGIPNEDICLVICKMQYGCRYRRFVLSQQQDYNCICQGCPLRPYDEPAVSKSLRSKSLH</sequence>
<gene>
    <name evidence="2" type="ORF">AB6A40_002381</name>
</gene>
<feature type="chain" id="PRO_5044877321" evidence="1">
    <location>
        <begin position="20"/>
        <end position="87"/>
    </location>
</feature>
<evidence type="ECO:0000313" key="3">
    <source>
        <dbReference type="Proteomes" id="UP001608902"/>
    </source>
</evidence>
<evidence type="ECO:0000256" key="1">
    <source>
        <dbReference type="SAM" id="SignalP"/>
    </source>
</evidence>
<keyword evidence="1" id="KW-0732">Signal</keyword>
<comment type="caution">
    <text evidence="2">The sequence shown here is derived from an EMBL/GenBank/DDBJ whole genome shotgun (WGS) entry which is preliminary data.</text>
</comment>
<organism evidence="2 3">
    <name type="scientific">Gnathostoma spinigerum</name>
    <dbReference type="NCBI Taxonomy" id="75299"/>
    <lineage>
        <taxon>Eukaryota</taxon>
        <taxon>Metazoa</taxon>
        <taxon>Ecdysozoa</taxon>
        <taxon>Nematoda</taxon>
        <taxon>Chromadorea</taxon>
        <taxon>Rhabditida</taxon>
        <taxon>Spirurina</taxon>
        <taxon>Gnathostomatomorpha</taxon>
        <taxon>Gnathostomatoidea</taxon>
        <taxon>Gnathostomatidae</taxon>
        <taxon>Gnathostoma</taxon>
    </lineage>
</organism>
<dbReference type="AlphaFoldDB" id="A0ABD6E8P1"/>
<accession>A0ABD6E8P1</accession>